<dbReference type="Pfam" id="PF01029">
    <property type="entry name" value="NusB"/>
    <property type="match status" value="1"/>
</dbReference>
<evidence type="ECO:0000256" key="12">
    <source>
        <dbReference type="ARBA" id="ARBA00047283"/>
    </source>
</evidence>
<dbReference type="InterPro" id="IPR023267">
    <property type="entry name" value="RCMT"/>
</dbReference>
<comment type="subcellular location">
    <subcellularLocation>
        <location evidence="2">Cytoplasm</location>
    </subcellularLocation>
</comment>
<dbReference type="InterPro" id="IPR049560">
    <property type="entry name" value="MeTrfase_RsmB-F_NOP2_cat"/>
</dbReference>
<comment type="function">
    <text evidence="1">Specifically methylates the cytosine at position 967 (m5C967) of 16S rRNA.</text>
</comment>
<keyword evidence="7 13" id="KW-0808">Transferase</keyword>
<dbReference type="EMBL" id="CACRSY010000014">
    <property type="protein sequence ID" value="VYT17910.1"/>
    <property type="molecule type" value="Genomic_DNA"/>
</dbReference>
<evidence type="ECO:0000256" key="6">
    <source>
        <dbReference type="ARBA" id="ARBA00022603"/>
    </source>
</evidence>
<keyword evidence="9 13" id="KW-0694">RNA-binding</keyword>
<dbReference type="NCBIfam" id="TIGR00563">
    <property type="entry name" value="rsmB"/>
    <property type="match status" value="1"/>
</dbReference>
<dbReference type="GO" id="GO:0008649">
    <property type="term" value="F:rRNA methyltransferase activity"/>
    <property type="evidence" value="ECO:0007669"/>
    <property type="project" value="InterPro"/>
</dbReference>
<evidence type="ECO:0000256" key="5">
    <source>
        <dbReference type="ARBA" id="ARBA00022552"/>
    </source>
</evidence>
<evidence type="ECO:0000256" key="9">
    <source>
        <dbReference type="ARBA" id="ARBA00022884"/>
    </source>
</evidence>
<dbReference type="PRINTS" id="PR02008">
    <property type="entry name" value="RCMTFAMILY"/>
</dbReference>
<name>A0A6N2UJQ0_BLAHA</name>
<proteinExistence type="inferred from homology"/>
<dbReference type="RefSeq" id="WP_156342496.1">
    <property type="nucleotide sequence ID" value="NZ_CACRSY010000014.1"/>
</dbReference>
<dbReference type="Gene3D" id="3.40.50.150">
    <property type="entry name" value="Vaccinia Virus protein VP39"/>
    <property type="match status" value="1"/>
</dbReference>
<evidence type="ECO:0000256" key="1">
    <source>
        <dbReference type="ARBA" id="ARBA00002724"/>
    </source>
</evidence>
<evidence type="ECO:0000256" key="3">
    <source>
        <dbReference type="ARBA" id="ARBA00012140"/>
    </source>
</evidence>
<feature type="binding site" evidence="13">
    <location>
        <begin position="264"/>
        <end position="270"/>
    </location>
    <ligand>
        <name>S-adenosyl-L-methionine</name>
        <dbReference type="ChEBI" id="CHEBI:59789"/>
    </ligand>
</feature>
<comment type="similarity">
    <text evidence="13">Belongs to the class I-like SAM-binding methyltransferase superfamily. RsmB/NOP family.</text>
</comment>
<dbReference type="InterPro" id="IPR054728">
    <property type="entry name" value="RsmB-like_ferredoxin"/>
</dbReference>
<evidence type="ECO:0000256" key="10">
    <source>
        <dbReference type="ARBA" id="ARBA00030399"/>
    </source>
</evidence>
<dbReference type="InterPro" id="IPR029063">
    <property type="entry name" value="SAM-dependent_MTases_sf"/>
</dbReference>
<feature type="domain" description="SAM-dependent MTase RsmB/NOP-type" evidence="14">
    <location>
        <begin position="174"/>
        <end position="449"/>
    </location>
</feature>
<dbReference type="InterPro" id="IPR001678">
    <property type="entry name" value="MeTrfase_RsmB-F_NOP2_dom"/>
</dbReference>
<keyword evidence="5" id="KW-0698">rRNA processing</keyword>
<keyword evidence="6 13" id="KW-0489">Methyltransferase</keyword>
<dbReference type="PANTHER" id="PTHR22807:SF53">
    <property type="entry name" value="RIBOSOMAL RNA SMALL SUBUNIT METHYLTRANSFERASE B-RELATED"/>
    <property type="match status" value="1"/>
</dbReference>
<evidence type="ECO:0000259" key="14">
    <source>
        <dbReference type="PROSITE" id="PS51686"/>
    </source>
</evidence>
<dbReference type="SUPFAM" id="SSF53335">
    <property type="entry name" value="S-adenosyl-L-methionine-dependent methyltransferases"/>
    <property type="match status" value="1"/>
</dbReference>
<dbReference type="InterPro" id="IPR035926">
    <property type="entry name" value="NusB-like_sf"/>
</dbReference>
<evidence type="ECO:0000256" key="13">
    <source>
        <dbReference type="PROSITE-ProRule" id="PRU01023"/>
    </source>
</evidence>
<dbReference type="PANTHER" id="PTHR22807">
    <property type="entry name" value="NOP2 YEAST -RELATED NOL1/NOP2/FMU SUN DOMAIN-CONTAINING"/>
    <property type="match status" value="1"/>
</dbReference>
<feature type="active site" description="Nucleophile" evidence="13">
    <location>
        <position position="386"/>
    </location>
</feature>
<dbReference type="Gene3D" id="3.30.70.1170">
    <property type="entry name" value="Sun protein, domain 3"/>
    <property type="match status" value="1"/>
</dbReference>
<feature type="binding site" evidence="13">
    <location>
        <position position="315"/>
    </location>
    <ligand>
        <name>S-adenosyl-L-methionine</name>
        <dbReference type="ChEBI" id="CHEBI:59789"/>
    </ligand>
</feature>
<dbReference type="Pfam" id="PF01189">
    <property type="entry name" value="Methyltr_RsmB-F"/>
    <property type="match status" value="1"/>
</dbReference>
<dbReference type="EC" id="2.1.1.176" evidence="3"/>
<dbReference type="GO" id="GO:0006355">
    <property type="term" value="P:regulation of DNA-templated transcription"/>
    <property type="evidence" value="ECO:0007669"/>
    <property type="project" value="InterPro"/>
</dbReference>
<protein>
    <recommendedName>
        <fullName evidence="3">16S rRNA (cytosine(967)-C(5))-methyltransferase</fullName>
        <ecNumber evidence="3">2.1.1.176</ecNumber>
    </recommendedName>
    <alternativeName>
        <fullName evidence="10">16S rRNA m5C967 methyltransferase</fullName>
    </alternativeName>
    <alternativeName>
        <fullName evidence="11">rRNA (cytosine-C(5)-)-methyltransferase RsmB</fullName>
    </alternativeName>
</protein>
<feature type="binding site" evidence="13">
    <location>
        <position position="333"/>
    </location>
    <ligand>
        <name>S-adenosyl-L-methionine</name>
        <dbReference type="ChEBI" id="CHEBI:59789"/>
    </ligand>
</feature>
<dbReference type="CDD" id="cd02440">
    <property type="entry name" value="AdoMet_MTases"/>
    <property type="match status" value="1"/>
</dbReference>
<dbReference type="InterPro" id="IPR004573">
    <property type="entry name" value="rRNA_ssu_MeTfrase_B"/>
</dbReference>
<feature type="binding site" evidence="13">
    <location>
        <position position="288"/>
    </location>
    <ligand>
        <name>S-adenosyl-L-methionine</name>
        <dbReference type="ChEBI" id="CHEBI:59789"/>
    </ligand>
</feature>
<evidence type="ECO:0000256" key="2">
    <source>
        <dbReference type="ARBA" id="ARBA00004496"/>
    </source>
</evidence>
<evidence type="ECO:0000313" key="15">
    <source>
        <dbReference type="EMBL" id="VYT17910.1"/>
    </source>
</evidence>
<sequence>MVNKVNLRELVLGILLEINKEGQHSHLVIRSTLEKYQYLEKQERAFITRVCEGTLEYKLRLDYILDQYSSVPVEKMKPVIREILRSSVYQLLYMDNVPDSAVCDEAVKLARKKGFYNLTGFVNAVLRKVAREYGSIHFPEKDQPVEYLSVLYSMPKWLVEKFLGEYGFEKTEKMLEAFLTEKPTTIRIRQHLVDKGAVLDSLKRQKVTVEPAPYVENAYYIKDYDYLPALEAFRMGNIQVQDVSSMLVGEVADPKEGDYVIDLCAAPGGKTLCIADKLKGTGRIDARDISRTKTDLIRENAIRQNFLNVVVTEKDATQLDSESFEKADILIADVPCSGLGVIGKKTDIKYNITQNGIAELVNLQRKILEQASTYVKPGGTLIYSTCTINKEENIENVRWFVENYPYELESIDDYLCEELRCDTTKEGYLQLLPGAHDCDGFFIARLKRKTEWNR</sequence>
<organism evidence="15">
    <name type="scientific">Blautia hansenii</name>
    <name type="common">Ruminococcus hansenii</name>
    <dbReference type="NCBI Taxonomy" id="1322"/>
    <lineage>
        <taxon>Bacteria</taxon>
        <taxon>Bacillati</taxon>
        <taxon>Bacillota</taxon>
        <taxon>Clostridia</taxon>
        <taxon>Lachnospirales</taxon>
        <taxon>Lachnospiraceae</taxon>
        <taxon>Blautia</taxon>
    </lineage>
</organism>
<dbReference type="InterPro" id="IPR006027">
    <property type="entry name" value="NusB_RsmB_TIM44"/>
</dbReference>
<dbReference type="AlphaFoldDB" id="A0A6N2UJQ0"/>
<evidence type="ECO:0000256" key="11">
    <source>
        <dbReference type="ARBA" id="ARBA00031088"/>
    </source>
</evidence>
<gene>
    <name evidence="15" type="primary">rsmB</name>
    <name evidence="15" type="ORF">BHLFYP23_00481</name>
</gene>
<dbReference type="GO" id="GO:0005737">
    <property type="term" value="C:cytoplasm"/>
    <property type="evidence" value="ECO:0007669"/>
    <property type="project" value="UniProtKB-SubCell"/>
</dbReference>
<evidence type="ECO:0000256" key="7">
    <source>
        <dbReference type="ARBA" id="ARBA00022679"/>
    </source>
</evidence>
<dbReference type="GO" id="GO:0003723">
    <property type="term" value="F:RNA binding"/>
    <property type="evidence" value="ECO:0007669"/>
    <property type="project" value="UniProtKB-UniRule"/>
</dbReference>
<accession>A0A6N2UJQ0</accession>
<dbReference type="NCBIfam" id="NF011494">
    <property type="entry name" value="PRK14902.1"/>
    <property type="match status" value="1"/>
</dbReference>
<dbReference type="Pfam" id="PF22458">
    <property type="entry name" value="RsmF-B_ferredox"/>
    <property type="match status" value="1"/>
</dbReference>
<dbReference type="Gene3D" id="1.10.940.10">
    <property type="entry name" value="NusB-like"/>
    <property type="match status" value="1"/>
</dbReference>
<dbReference type="PROSITE" id="PS51686">
    <property type="entry name" value="SAM_MT_RSMB_NOP"/>
    <property type="match status" value="1"/>
</dbReference>
<reference evidence="15" key="1">
    <citation type="submission" date="2019-11" db="EMBL/GenBank/DDBJ databases">
        <authorList>
            <person name="Feng L."/>
        </authorList>
    </citation>
    <scope>NUCLEOTIDE SEQUENCE</scope>
    <source>
        <strain evidence="15">BhanseniiLFYP23</strain>
    </source>
</reference>
<keyword evidence="4" id="KW-0963">Cytoplasm</keyword>
<dbReference type="SUPFAM" id="SSF48013">
    <property type="entry name" value="NusB-like"/>
    <property type="match status" value="1"/>
</dbReference>
<keyword evidence="8 13" id="KW-0949">S-adenosyl-L-methionine</keyword>
<evidence type="ECO:0000256" key="4">
    <source>
        <dbReference type="ARBA" id="ARBA00022490"/>
    </source>
</evidence>
<evidence type="ECO:0000256" key="8">
    <source>
        <dbReference type="ARBA" id="ARBA00022691"/>
    </source>
</evidence>
<comment type="catalytic activity">
    <reaction evidence="12">
        <text>cytidine(967) in 16S rRNA + S-adenosyl-L-methionine = 5-methylcytidine(967) in 16S rRNA + S-adenosyl-L-homocysteine + H(+)</text>
        <dbReference type="Rhea" id="RHEA:42748"/>
        <dbReference type="Rhea" id="RHEA-COMP:10219"/>
        <dbReference type="Rhea" id="RHEA-COMP:10220"/>
        <dbReference type="ChEBI" id="CHEBI:15378"/>
        <dbReference type="ChEBI" id="CHEBI:57856"/>
        <dbReference type="ChEBI" id="CHEBI:59789"/>
        <dbReference type="ChEBI" id="CHEBI:74483"/>
        <dbReference type="ChEBI" id="CHEBI:82748"/>
        <dbReference type="EC" id="2.1.1.176"/>
    </reaction>
</comment>